<evidence type="ECO:0000313" key="3">
    <source>
        <dbReference type="Proteomes" id="UP000433181"/>
    </source>
</evidence>
<dbReference type="Proteomes" id="UP000433181">
    <property type="component" value="Unassembled WGS sequence"/>
</dbReference>
<dbReference type="Gene3D" id="3.40.50.2000">
    <property type="entry name" value="Glycogen Phosphorylase B"/>
    <property type="match status" value="1"/>
</dbReference>
<keyword evidence="2" id="KW-0808">Transferase</keyword>
<comment type="caution">
    <text evidence="2">The sequence shown here is derived from an EMBL/GenBank/DDBJ whole genome shotgun (WGS) entry which is preliminary data.</text>
</comment>
<evidence type="ECO:0000313" key="2">
    <source>
        <dbReference type="EMBL" id="MSU09516.1"/>
    </source>
</evidence>
<dbReference type="SUPFAM" id="SSF53756">
    <property type="entry name" value="UDP-Glycosyltransferase/glycogen phosphorylase"/>
    <property type="match status" value="1"/>
</dbReference>
<keyword evidence="3" id="KW-1185">Reference proteome</keyword>
<organism evidence="2 3">
    <name type="scientific">Anaerovibrio slackiae</name>
    <dbReference type="NCBI Taxonomy" id="2652309"/>
    <lineage>
        <taxon>Bacteria</taxon>
        <taxon>Bacillati</taxon>
        <taxon>Bacillota</taxon>
        <taxon>Negativicutes</taxon>
        <taxon>Selenomonadales</taxon>
        <taxon>Selenomonadaceae</taxon>
        <taxon>Anaerovibrio</taxon>
    </lineage>
</organism>
<proteinExistence type="predicted"/>
<accession>A0A6I2UL91</accession>
<evidence type="ECO:0000259" key="1">
    <source>
        <dbReference type="Pfam" id="PF00534"/>
    </source>
</evidence>
<dbReference type="EMBL" id="VUNR01000025">
    <property type="protein sequence ID" value="MSU09516.1"/>
    <property type="molecule type" value="Genomic_DNA"/>
</dbReference>
<dbReference type="AlphaFoldDB" id="A0A6I2UL91"/>
<reference evidence="2 3" key="1">
    <citation type="submission" date="2019-08" db="EMBL/GenBank/DDBJ databases">
        <title>In-depth cultivation of the pig gut microbiome towards novel bacterial diversity and tailored functional studies.</title>
        <authorList>
            <person name="Wylensek D."/>
            <person name="Hitch T.C.A."/>
            <person name="Clavel T."/>
        </authorList>
    </citation>
    <scope>NUCLEOTIDE SEQUENCE [LARGE SCALE GENOMIC DNA]</scope>
    <source>
        <strain evidence="2 3">WCA-693-APC-5D-A</strain>
    </source>
</reference>
<dbReference type="Pfam" id="PF00534">
    <property type="entry name" value="Glycos_transf_1"/>
    <property type="match status" value="1"/>
</dbReference>
<dbReference type="GO" id="GO:0016757">
    <property type="term" value="F:glycosyltransferase activity"/>
    <property type="evidence" value="ECO:0007669"/>
    <property type="project" value="InterPro"/>
</dbReference>
<dbReference type="PANTHER" id="PTHR46401">
    <property type="entry name" value="GLYCOSYLTRANSFERASE WBBK-RELATED"/>
    <property type="match status" value="1"/>
</dbReference>
<feature type="domain" description="Glycosyl transferase family 1" evidence="1">
    <location>
        <begin position="255"/>
        <end position="404"/>
    </location>
</feature>
<gene>
    <name evidence="2" type="ORF">FYJ84_11040</name>
</gene>
<name>A0A6I2UL91_9FIRM</name>
<dbReference type="InterPro" id="IPR001296">
    <property type="entry name" value="Glyco_trans_1"/>
</dbReference>
<sequence length="439" mass="50403">MLDVPLKKSNKYRCLFFALLGKCRLFNVNEKILVGIDGNGFKTWGGGIDFIATITEALESTGKVRTYLLLDEMSAADKIFKSIKFFIKSGLNLCLTIENFKKYKYENREIIDGFRICTPNTKVVCYKTIANRFYNNLQKKQEQCLDENNVSIILPSIQCKKRDGSIARIGYIYDFQHKYYPDLFSKEVCEQRDRDFGEQLSDNDYVIVNANEVKKDILKFYPNNRCKVIVLPFKPFQKVEVPANIDLKKYDLPNKYYVICNQFWLHKSHITAFEALDALYESGTTDIHIVCTGKMEDVRSENYIANLKEKVARMKCRENIHFLGYIPKNDQIGIMRNSIGLIQPTLFEGGPGGGATYNALGLGLPCLLSDIPVNREVVGYENVFFFEKENSKMLAELMLAHQNDSHVEEKDINIKLSKNKKEYGEFLLDVINSVINTGK</sequence>
<protein>
    <submittedName>
        <fullName evidence="2">Glycosyltransferase family 4 protein</fullName>
    </submittedName>
</protein>
<dbReference type="PANTHER" id="PTHR46401:SF8">
    <property type="entry name" value="BLL6006 PROTEIN"/>
    <property type="match status" value="1"/>
</dbReference>